<dbReference type="Proteomes" id="UP000002363">
    <property type="component" value="Plasmid pECL_B"/>
</dbReference>
<protein>
    <submittedName>
        <fullName evidence="7">DNA repair protein RadC</fullName>
    </submittedName>
</protein>
<dbReference type="InterPro" id="IPR025657">
    <property type="entry name" value="RadC_JAB"/>
</dbReference>
<dbReference type="PATRIC" id="fig|716541.4.peg.245"/>
<proteinExistence type="predicted"/>
<keyword evidence="2" id="KW-0479">Metal-binding</keyword>
<accession>A0A0H3CTV2</accession>
<keyword evidence="1" id="KW-0645">Protease</keyword>
<geneLocation type="plasmid" evidence="7 8">
    <name>pECL_B</name>
</geneLocation>
<evidence type="ECO:0000313" key="7">
    <source>
        <dbReference type="EMBL" id="ADF64992.1"/>
    </source>
</evidence>
<evidence type="ECO:0000313" key="8">
    <source>
        <dbReference type="Proteomes" id="UP000002363"/>
    </source>
</evidence>
<dbReference type="GO" id="GO:0006508">
    <property type="term" value="P:proteolysis"/>
    <property type="evidence" value="ECO:0007669"/>
    <property type="project" value="UniProtKB-KW"/>
</dbReference>
<evidence type="ECO:0000256" key="2">
    <source>
        <dbReference type="ARBA" id="ARBA00022723"/>
    </source>
</evidence>
<keyword evidence="7" id="KW-0614">Plasmid</keyword>
<dbReference type="PANTHER" id="PTHR30471">
    <property type="entry name" value="DNA REPAIR PROTEIN RADC"/>
    <property type="match status" value="1"/>
</dbReference>
<dbReference type="Gene3D" id="3.40.140.10">
    <property type="entry name" value="Cytidine Deaminase, domain 2"/>
    <property type="match status" value="1"/>
</dbReference>
<dbReference type="KEGG" id="enc:ECL_B030"/>
<dbReference type="SUPFAM" id="SSF102712">
    <property type="entry name" value="JAB1/MPN domain"/>
    <property type="match status" value="1"/>
</dbReference>
<dbReference type="InterPro" id="IPR001405">
    <property type="entry name" value="UPF0758"/>
</dbReference>
<name>A0A0H3CTV2_ENTCC</name>
<dbReference type="OrthoDB" id="9804482at2"/>
<dbReference type="PROSITE" id="PS50249">
    <property type="entry name" value="MPN"/>
    <property type="match status" value="1"/>
</dbReference>
<dbReference type="GO" id="GO:0046872">
    <property type="term" value="F:metal ion binding"/>
    <property type="evidence" value="ECO:0007669"/>
    <property type="project" value="UniProtKB-KW"/>
</dbReference>
<keyword evidence="4" id="KW-0862">Zinc</keyword>
<dbReference type="AlphaFoldDB" id="A0A0H3CTV2"/>
<evidence type="ECO:0000256" key="1">
    <source>
        <dbReference type="ARBA" id="ARBA00022670"/>
    </source>
</evidence>
<dbReference type="PANTHER" id="PTHR30471:SF3">
    <property type="entry name" value="UPF0758 PROTEIN YEES-RELATED"/>
    <property type="match status" value="1"/>
</dbReference>
<dbReference type="PROSITE" id="PS01302">
    <property type="entry name" value="UPF0758"/>
    <property type="match status" value="1"/>
</dbReference>
<dbReference type="CDD" id="cd08071">
    <property type="entry name" value="MPN_DUF2466"/>
    <property type="match status" value="1"/>
</dbReference>
<dbReference type="EnsemblBacteria" id="ADF64992">
    <property type="protein sequence ID" value="ADF64992"/>
    <property type="gene ID" value="ECL_B030"/>
</dbReference>
<dbReference type="InterPro" id="IPR020891">
    <property type="entry name" value="UPF0758_CS"/>
</dbReference>
<evidence type="ECO:0000256" key="5">
    <source>
        <dbReference type="ARBA" id="ARBA00023049"/>
    </source>
</evidence>
<evidence type="ECO:0000256" key="3">
    <source>
        <dbReference type="ARBA" id="ARBA00022801"/>
    </source>
</evidence>
<dbReference type="HOGENOM" id="CLU_073529_3_1_6"/>
<feature type="domain" description="MPN" evidence="6">
    <location>
        <begin position="25"/>
        <end position="147"/>
    </location>
</feature>
<evidence type="ECO:0000259" key="6">
    <source>
        <dbReference type="PROSITE" id="PS50249"/>
    </source>
</evidence>
<organism evidence="7 8">
    <name type="scientific">Enterobacter cloacae subsp. cloacae (strain ATCC 13047 / DSM 30054 / NBRC 13535 / NCTC 10005 / WDCM 00083 / NCDC 279-56)</name>
    <dbReference type="NCBI Taxonomy" id="716541"/>
    <lineage>
        <taxon>Bacteria</taxon>
        <taxon>Pseudomonadati</taxon>
        <taxon>Pseudomonadota</taxon>
        <taxon>Gammaproteobacteria</taxon>
        <taxon>Enterobacterales</taxon>
        <taxon>Enterobacteriaceae</taxon>
        <taxon>Enterobacter</taxon>
        <taxon>Enterobacter cloacae complex</taxon>
    </lineage>
</organism>
<keyword evidence="3" id="KW-0378">Hydrolase</keyword>
<sequence>MNHEDSIINLAMAILESRLKTTSFSFTSPDAVKQYLRLHLQNKEREFFGALYLNNQHQLISFELIHSGTINSCVISPREVARLALMLNAQAVIFAHNHPSGTPEPSRADINMTARLKTALELFEISTLDHFIVAGNDVVSMAERGHI</sequence>
<dbReference type="GO" id="GO:0008237">
    <property type="term" value="F:metallopeptidase activity"/>
    <property type="evidence" value="ECO:0007669"/>
    <property type="project" value="UniProtKB-KW"/>
</dbReference>
<dbReference type="NCBIfam" id="TIGR00608">
    <property type="entry name" value="radc"/>
    <property type="match status" value="1"/>
</dbReference>
<dbReference type="EMBL" id="CP001920">
    <property type="protein sequence ID" value="ADF64992.1"/>
    <property type="molecule type" value="Genomic_DNA"/>
</dbReference>
<keyword evidence="8" id="KW-1185">Reference proteome</keyword>
<gene>
    <name evidence="7" type="ordered locus">ECL_B030</name>
</gene>
<dbReference type="Pfam" id="PF04002">
    <property type="entry name" value="RadC"/>
    <property type="match status" value="1"/>
</dbReference>
<dbReference type="RefSeq" id="WP_013087300.1">
    <property type="nucleotide sequence ID" value="NC_014108.1"/>
</dbReference>
<dbReference type="InterPro" id="IPR037518">
    <property type="entry name" value="MPN"/>
</dbReference>
<evidence type="ECO:0000256" key="4">
    <source>
        <dbReference type="ARBA" id="ARBA00022833"/>
    </source>
</evidence>
<keyword evidence="5" id="KW-0482">Metalloprotease</keyword>
<reference evidence="7 8" key="1">
    <citation type="journal article" date="2010" name="J. Bacteriol.">
        <title>Complete genome sequence of Enterobacter cloacae subsp. cloacae type strain ATCC 13047.</title>
        <authorList>
            <person name="Ren Y."/>
            <person name="Ren Y."/>
            <person name="Zhou Z."/>
            <person name="Guo X."/>
            <person name="Li Y."/>
            <person name="Feng L."/>
            <person name="Wang L."/>
        </authorList>
    </citation>
    <scope>NUCLEOTIDE SEQUENCE [LARGE SCALE GENOMIC DNA]</scope>
    <source>
        <strain evidence="8">ATCC 13047 / DSM 30054 / NBRC 13535 / NCTC 10005 / WDCM 00083 / NCDC 279-56</strain>
        <plasmid evidence="7">pECL_B</plasmid>
    </source>
</reference>